<dbReference type="InterPro" id="IPR025507">
    <property type="entry name" value="DUF4394"/>
</dbReference>
<evidence type="ECO:0000256" key="1">
    <source>
        <dbReference type="SAM" id="SignalP"/>
    </source>
</evidence>
<dbReference type="Pfam" id="PF14339">
    <property type="entry name" value="DUF4394"/>
    <property type="match status" value="1"/>
</dbReference>
<reference evidence="3 4" key="1">
    <citation type="journal article" date="2018" name="Syst. Appl. Microbiol.">
        <title>Abditibacterium utsteinense sp. nov., the first cultivated member of candidate phylum FBP, isolated from ice-free Antarctic soil samples.</title>
        <authorList>
            <person name="Tahon G."/>
            <person name="Tytgat B."/>
            <person name="Lebbe L."/>
            <person name="Carlier A."/>
            <person name="Willems A."/>
        </authorList>
    </citation>
    <scope>NUCLEOTIDE SEQUENCE [LARGE SCALE GENOMIC DNA]</scope>
    <source>
        <strain evidence="3 4">LMG 29911</strain>
    </source>
</reference>
<sequence>MGFNFGSKQAQTRRYNRYSGALLGTSALLALAGCGGGGSSNNGGNNGNGGDNSTLTSANLAALTNDNRLLTFNSRTPGTSTTVNITGLTSGDSLRAIDFRFAAGIAGDGQTGLYGVAQNGASQQIYRLAVTGNAAAATKVGARFNLIPATPAATAFGFDFNPTVDRIRLVEPTSNRDLRLNPNADANTSPIVDFDLNTEGTQPDGPLNYAAGDAGAGQNPDAVGAAYSNIDADAATATTLYVLDAARNTLATQGRADDPATVGTDETVSPNSGSLFTIGNLGLDITENTGFDISPNGNAAFLSNGSRIYGVAIAPGTGRGATSGGASVIAPGNSRIIGLAVTQ</sequence>
<name>A0A2S8SS84_9BACT</name>
<dbReference type="EMBL" id="NIGF01000010">
    <property type="protein sequence ID" value="PQV63660.1"/>
    <property type="molecule type" value="Genomic_DNA"/>
</dbReference>
<proteinExistence type="predicted"/>
<organism evidence="3 4">
    <name type="scientific">Abditibacterium utsteinense</name>
    <dbReference type="NCBI Taxonomy" id="1960156"/>
    <lineage>
        <taxon>Bacteria</taxon>
        <taxon>Pseudomonadati</taxon>
        <taxon>Abditibacteriota</taxon>
        <taxon>Abditibacteriia</taxon>
        <taxon>Abditibacteriales</taxon>
        <taxon>Abditibacteriaceae</taxon>
        <taxon>Abditibacterium</taxon>
    </lineage>
</organism>
<evidence type="ECO:0000313" key="4">
    <source>
        <dbReference type="Proteomes" id="UP000237684"/>
    </source>
</evidence>
<dbReference type="RefSeq" id="WP_105484072.1">
    <property type="nucleotide sequence ID" value="NZ_NIGF01000010.1"/>
</dbReference>
<keyword evidence="4" id="KW-1185">Reference proteome</keyword>
<feature type="signal peptide" evidence="1">
    <location>
        <begin position="1"/>
        <end position="32"/>
    </location>
</feature>
<comment type="caution">
    <text evidence="3">The sequence shown here is derived from an EMBL/GenBank/DDBJ whole genome shotgun (WGS) entry which is preliminary data.</text>
</comment>
<evidence type="ECO:0000259" key="2">
    <source>
        <dbReference type="Pfam" id="PF14339"/>
    </source>
</evidence>
<protein>
    <recommendedName>
        <fullName evidence="2">DUF4394 domain-containing protein</fullName>
    </recommendedName>
</protein>
<accession>A0A2S8SS84</accession>
<dbReference type="AlphaFoldDB" id="A0A2S8SS84"/>
<feature type="domain" description="DUF4394" evidence="2">
    <location>
        <begin position="68"/>
        <end position="314"/>
    </location>
</feature>
<dbReference type="OrthoDB" id="531718at2"/>
<keyword evidence="1" id="KW-0732">Signal</keyword>
<dbReference type="InParanoid" id="A0A2S8SS84"/>
<feature type="chain" id="PRO_5015516233" description="DUF4394 domain-containing protein" evidence="1">
    <location>
        <begin position="33"/>
        <end position="343"/>
    </location>
</feature>
<gene>
    <name evidence="3" type="ORF">B1R32_110126</name>
</gene>
<evidence type="ECO:0000313" key="3">
    <source>
        <dbReference type="EMBL" id="PQV63660.1"/>
    </source>
</evidence>
<dbReference type="Proteomes" id="UP000237684">
    <property type="component" value="Unassembled WGS sequence"/>
</dbReference>